<dbReference type="SUPFAM" id="SSF101874">
    <property type="entry name" value="YceI-like"/>
    <property type="match status" value="1"/>
</dbReference>
<name>V8GBH1_9BURK</name>
<keyword evidence="1" id="KW-0732">Signal</keyword>
<feature type="non-terminal residue" evidence="3">
    <location>
        <position position="188"/>
    </location>
</feature>
<organism evidence="3 4">
    <name type="scientific">Pelistega indica</name>
    <dbReference type="NCBI Taxonomy" id="1414851"/>
    <lineage>
        <taxon>Bacteria</taxon>
        <taxon>Pseudomonadati</taxon>
        <taxon>Pseudomonadota</taxon>
        <taxon>Betaproteobacteria</taxon>
        <taxon>Burkholderiales</taxon>
        <taxon>Alcaligenaceae</taxon>
        <taxon>Pelistega</taxon>
    </lineage>
</organism>
<gene>
    <name evidence="3" type="ORF">V757_00395</name>
</gene>
<evidence type="ECO:0000256" key="1">
    <source>
        <dbReference type="SAM" id="SignalP"/>
    </source>
</evidence>
<accession>V8GBH1</accession>
<evidence type="ECO:0000259" key="2">
    <source>
        <dbReference type="SMART" id="SM00867"/>
    </source>
</evidence>
<dbReference type="OrthoDB" id="9811006at2"/>
<proteinExistence type="predicted"/>
<evidence type="ECO:0000313" key="4">
    <source>
        <dbReference type="Proteomes" id="UP000018766"/>
    </source>
</evidence>
<feature type="domain" description="Lipid/polyisoprenoid-binding YceI-like" evidence="2">
    <location>
        <begin position="23"/>
        <end position="186"/>
    </location>
</feature>
<reference evidence="3 4" key="1">
    <citation type="submission" date="2013-11" db="EMBL/GenBank/DDBJ databases">
        <title>Genomic analysis of Pelistega sp. HM-7.</title>
        <authorList>
            <person name="Kumbhare S.V."/>
            <person name="Shetty S.A."/>
            <person name="Sharma O."/>
            <person name="Dhotre D.P."/>
        </authorList>
    </citation>
    <scope>NUCLEOTIDE SEQUENCE [LARGE SCALE GENOMIC DNA]</scope>
    <source>
        <strain evidence="3 4">HM-7</strain>
    </source>
</reference>
<feature type="chain" id="PRO_5004769206" description="Lipid/polyisoprenoid-binding YceI-like domain-containing protein" evidence="1">
    <location>
        <begin position="22"/>
        <end position="188"/>
    </location>
</feature>
<protein>
    <recommendedName>
        <fullName evidence="2">Lipid/polyisoprenoid-binding YceI-like domain-containing protein</fullName>
    </recommendedName>
</protein>
<dbReference type="AlphaFoldDB" id="V8GBH1"/>
<dbReference type="InterPro" id="IPR007372">
    <property type="entry name" value="Lipid/polyisoprenoid-bd_YceI"/>
</dbReference>
<evidence type="ECO:0000313" key="3">
    <source>
        <dbReference type="EMBL" id="ETD73078.1"/>
    </source>
</evidence>
<dbReference type="PANTHER" id="PTHR34406:SF2">
    <property type="entry name" value="PERIPLASMIC PROTEIN"/>
    <property type="match status" value="1"/>
</dbReference>
<dbReference type="EMBL" id="AYSV01000003">
    <property type="protein sequence ID" value="ETD73078.1"/>
    <property type="molecule type" value="Genomic_DNA"/>
</dbReference>
<keyword evidence="4" id="KW-1185">Reference proteome</keyword>
<feature type="signal peptide" evidence="1">
    <location>
        <begin position="1"/>
        <end position="21"/>
    </location>
</feature>
<sequence length="188" mass="20464">MKLFSTLSLSILVATAKPAIAAEYEFDPAHTNVFFTIDHFGTSTNHGAFHGIEGVVEVDRAAKTGNVSVAVPLSKLSTGNSGFDGHLKSADLFNAEKFPEITFKSNEWEFDGDKVKSIKGDLTLLGKTQPVVFEATKFNCYDSPKLKKEVCGGDFKTTLDRHQFGMDFLKGAITPTVEVTLQVEAVKL</sequence>
<dbReference type="SMART" id="SM00867">
    <property type="entry name" value="YceI"/>
    <property type="match status" value="1"/>
</dbReference>
<dbReference type="Pfam" id="PF04264">
    <property type="entry name" value="YceI"/>
    <property type="match status" value="1"/>
</dbReference>
<dbReference type="Proteomes" id="UP000018766">
    <property type="component" value="Unassembled WGS sequence"/>
</dbReference>
<dbReference type="InterPro" id="IPR036761">
    <property type="entry name" value="TTHA0802/YceI-like_sf"/>
</dbReference>
<comment type="caution">
    <text evidence="3">The sequence shown here is derived from an EMBL/GenBank/DDBJ whole genome shotgun (WGS) entry which is preliminary data.</text>
</comment>
<dbReference type="RefSeq" id="WP_023948783.1">
    <property type="nucleotide sequence ID" value="NZ_AYSV01000003.1"/>
</dbReference>
<dbReference type="PANTHER" id="PTHR34406">
    <property type="entry name" value="PROTEIN YCEI"/>
    <property type="match status" value="1"/>
</dbReference>
<dbReference type="Gene3D" id="2.40.128.110">
    <property type="entry name" value="Lipid/polyisoprenoid-binding, YceI-like"/>
    <property type="match status" value="1"/>
</dbReference>